<accession>A0A0R1F6J0</accession>
<dbReference type="PATRIC" id="fig|913848.6.peg.2202"/>
<dbReference type="Pfam" id="PF06605">
    <property type="entry name" value="Prophage_tail"/>
    <property type="match status" value="1"/>
</dbReference>
<dbReference type="eggNOG" id="COG4926">
    <property type="taxonomic scope" value="Bacteria"/>
</dbReference>
<dbReference type="Proteomes" id="UP000051181">
    <property type="component" value="Unassembled WGS sequence"/>
</dbReference>
<comment type="caution">
    <text evidence="2">The sequence shown here is derived from an EMBL/GenBank/DDBJ whole genome shotgun (WGS) entry which is preliminary data.</text>
</comment>
<feature type="domain" description="Tail spike" evidence="1">
    <location>
        <begin position="4"/>
        <end position="222"/>
    </location>
</feature>
<organism evidence="2 3">
    <name type="scientific">Loigolactobacillus coryniformis subsp. coryniformis KCTC 3167 = DSM 20001</name>
    <dbReference type="NCBI Taxonomy" id="913848"/>
    <lineage>
        <taxon>Bacteria</taxon>
        <taxon>Bacillati</taxon>
        <taxon>Bacillota</taxon>
        <taxon>Bacilli</taxon>
        <taxon>Lactobacillales</taxon>
        <taxon>Lactobacillaceae</taxon>
        <taxon>Loigolactobacillus</taxon>
    </lineage>
</organism>
<dbReference type="AlphaFoldDB" id="A0A0R1F6J0"/>
<gene>
    <name evidence="2" type="ORF">FD22_GL002155</name>
</gene>
<dbReference type="InterPro" id="IPR010572">
    <property type="entry name" value="Tail_dom"/>
</dbReference>
<dbReference type="Gene3D" id="3.55.50.40">
    <property type="match status" value="1"/>
</dbReference>
<name>A0A0R1F6J0_9LACO</name>
<proteinExistence type="predicted"/>
<evidence type="ECO:0000313" key="3">
    <source>
        <dbReference type="Proteomes" id="UP000051181"/>
    </source>
</evidence>
<evidence type="ECO:0000259" key="1">
    <source>
        <dbReference type="Pfam" id="PF06605"/>
    </source>
</evidence>
<dbReference type="EMBL" id="AZCN01000069">
    <property type="protein sequence ID" value="KRK14730.1"/>
    <property type="molecule type" value="Genomic_DNA"/>
</dbReference>
<evidence type="ECO:0000313" key="2">
    <source>
        <dbReference type="EMBL" id="KRK14730.1"/>
    </source>
</evidence>
<sequence>MQLLTNGTSVTYTIHDSFPNFEFSTEFGKGKAYDLFLNTLVSDFGFEFSIDNQHIDIYKTIGQQDAFVWLDTLSFNTLNEQSDYTAIATHIKGTGKMDDNSKPLATAEYSSPHVKDYGVIDADFVSDERFTNNDALLAYLKTKLQDYPLIQRTITLNNDNTKSPFKLNKDAVAVGDHGYLRARNGVDVNTRITEITRDLTGHTATQITLGNQIKTFDRITADLQLARQQAAQQITDIKNEQSTIINNNVSTLDGGESVVRYADYAETLPTGQD</sequence>
<reference evidence="2 3" key="1">
    <citation type="journal article" date="2015" name="Genome Announc.">
        <title>Expanding the biotechnology potential of lactobacilli through comparative genomics of 213 strains and associated genera.</title>
        <authorList>
            <person name="Sun Z."/>
            <person name="Harris H.M."/>
            <person name="McCann A."/>
            <person name="Guo C."/>
            <person name="Argimon S."/>
            <person name="Zhang W."/>
            <person name="Yang X."/>
            <person name="Jeffery I.B."/>
            <person name="Cooney J.C."/>
            <person name="Kagawa T.F."/>
            <person name="Liu W."/>
            <person name="Song Y."/>
            <person name="Salvetti E."/>
            <person name="Wrobel A."/>
            <person name="Rasinkangas P."/>
            <person name="Parkhill J."/>
            <person name="Rea M.C."/>
            <person name="O'Sullivan O."/>
            <person name="Ritari J."/>
            <person name="Douillard F.P."/>
            <person name="Paul Ross R."/>
            <person name="Yang R."/>
            <person name="Briner A.E."/>
            <person name="Felis G.E."/>
            <person name="de Vos W.M."/>
            <person name="Barrangou R."/>
            <person name="Klaenhammer T.R."/>
            <person name="Caufield P.W."/>
            <person name="Cui Y."/>
            <person name="Zhang H."/>
            <person name="O'Toole P.W."/>
        </authorList>
    </citation>
    <scope>NUCLEOTIDE SEQUENCE [LARGE SCALE GENOMIC DNA]</scope>
    <source>
        <strain evidence="2 3">DSM 20001</strain>
    </source>
</reference>
<protein>
    <recommendedName>
        <fullName evidence="1">Tail spike domain-containing protein</fullName>
    </recommendedName>
</protein>